<dbReference type="GeneID" id="123130265"/>
<dbReference type="Gramene" id="TraesARI6A03G03218530.1">
    <property type="protein sequence ID" value="TraesARI6A03G03218530.1.CDS1"/>
    <property type="gene ID" value="TraesARI6A03G03218530"/>
</dbReference>
<organism evidence="2">
    <name type="scientific">Triticum aestivum</name>
    <name type="common">Wheat</name>
    <dbReference type="NCBI Taxonomy" id="4565"/>
    <lineage>
        <taxon>Eukaryota</taxon>
        <taxon>Viridiplantae</taxon>
        <taxon>Streptophyta</taxon>
        <taxon>Embryophyta</taxon>
        <taxon>Tracheophyta</taxon>
        <taxon>Spermatophyta</taxon>
        <taxon>Magnoliopsida</taxon>
        <taxon>Liliopsida</taxon>
        <taxon>Poales</taxon>
        <taxon>Poaceae</taxon>
        <taxon>BOP clade</taxon>
        <taxon>Pooideae</taxon>
        <taxon>Triticodae</taxon>
        <taxon>Triticeae</taxon>
        <taxon>Triticinae</taxon>
        <taxon>Triticum</taxon>
    </lineage>
</organism>
<evidence type="ECO:0000313" key="3">
    <source>
        <dbReference type="Proteomes" id="UP000019116"/>
    </source>
</evidence>
<feature type="region of interest" description="Disordered" evidence="1">
    <location>
        <begin position="37"/>
        <end position="73"/>
    </location>
</feature>
<dbReference type="RefSeq" id="XP_044406136.1">
    <property type="nucleotide sequence ID" value="XM_044550201.1"/>
</dbReference>
<keyword evidence="3" id="KW-1185">Reference proteome</keyword>
<dbReference type="AlphaFoldDB" id="A0A3B6NKW8"/>
<reference evidence="2" key="1">
    <citation type="submission" date="2018-08" db="EMBL/GenBank/DDBJ databases">
        <authorList>
            <person name="Rossello M."/>
        </authorList>
    </citation>
    <scope>NUCLEOTIDE SEQUENCE [LARGE SCALE GENOMIC DNA]</scope>
    <source>
        <strain evidence="2">cv. Chinese Spring</strain>
    </source>
</reference>
<dbReference type="Gramene" id="TraesCS6A03G0197000.1">
    <property type="protein sequence ID" value="TraesCS6A03G0197000.1.CDS1"/>
    <property type="gene ID" value="TraesCS6A03G0197000"/>
</dbReference>
<dbReference type="Gramene" id="TraesROB_scaffold_030382_01G000100.1">
    <property type="protein sequence ID" value="TraesROB_scaffold_030382_01G000100.1"/>
    <property type="gene ID" value="TraesROB_scaffold_030382_01G000100"/>
</dbReference>
<feature type="region of interest" description="Disordered" evidence="1">
    <location>
        <begin position="88"/>
        <end position="130"/>
    </location>
</feature>
<accession>A0A3B6NKW8</accession>
<dbReference type="OMA" id="IHEASPI"/>
<dbReference type="Gramene" id="TraesJUL6A03G03289480.1">
    <property type="protein sequence ID" value="TraesJUL6A03G03289480.1.CDS1"/>
    <property type="gene ID" value="TraesJUL6A03G03289480"/>
</dbReference>
<dbReference type="OrthoDB" id="675029at2759"/>
<dbReference type="Gramene" id="TraesCLE_scaffold_065759_01G000100.1">
    <property type="protein sequence ID" value="TraesCLE_scaffold_065759_01G000100.1"/>
    <property type="gene ID" value="TraesCLE_scaffold_065759_01G000100"/>
</dbReference>
<sequence>MASPSPSFLLQLVRYVSSLPSQFMGATARALPAASREGAGGAIRPSFAAPAPQRPGAPAEGAGGQGGIIHEASPIQLEQMHVAARAAPPMQGAGGNRTHPPMAGLIGPQRPGEPKEGAGGRGGIIHAASS</sequence>
<name>A0A3B6NKW8_WHEAT</name>
<evidence type="ECO:0000256" key="1">
    <source>
        <dbReference type="SAM" id="MobiDB-lite"/>
    </source>
</evidence>
<feature type="compositionally biased region" description="Low complexity" evidence="1">
    <location>
        <begin position="48"/>
        <end position="60"/>
    </location>
</feature>
<dbReference type="EnsemblPlants" id="TraesCS6A02G086100.1">
    <property type="protein sequence ID" value="TraesCS6A02G086100.1.cds1"/>
    <property type="gene ID" value="TraesCS6A02G086100"/>
</dbReference>
<evidence type="ECO:0000313" key="2">
    <source>
        <dbReference type="EnsemblPlants" id="TraesCS6A02G086100.1.cds1"/>
    </source>
</evidence>
<dbReference type="Gramene" id="TraesCS6A02G086100.1">
    <property type="protein sequence ID" value="TraesCS6A02G086100.1.cds1"/>
    <property type="gene ID" value="TraesCS6A02G086100"/>
</dbReference>
<proteinExistence type="predicted"/>
<gene>
    <name evidence="2" type="primary">LOC123130265</name>
</gene>
<dbReference type="Proteomes" id="UP000019116">
    <property type="component" value="Chromosome 6A"/>
</dbReference>
<reference evidence="2" key="2">
    <citation type="submission" date="2018-10" db="UniProtKB">
        <authorList>
            <consortium name="EnsemblPlants"/>
        </authorList>
    </citation>
    <scope>IDENTIFICATION</scope>
</reference>
<protein>
    <submittedName>
        <fullName evidence="2">Uncharacterized protein</fullName>
    </submittedName>
</protein>